<dbReference type="AlphaFoldDB" id="A0A9Q3FJX6"/>
<organism evidence="1 2">
    <name type="scientific">Austropuccinia psidii MF-1</name>
    <dbReference type="NCBI Taxonomy" id="1389203"/>
    <lineage>
        <taxon>Eukaryota</taxon>
        <taxon>Fungi</taxon>
        <taxon>Dikarya</taxon>
        <taxon>Basidiomycota</taxon>
        <taxon>Pucciniomycotina</taxon>
        <taxon>Pucciniomycetes</taxon>
        <taxon>Pucciniales</taxon>
        <taxon>Sphaerophragmiaceae</taxon>
        <taxon>Austropuccinia</taxon>
    </lineage>
</organism>
<evidence type="ECO:0000313" key="2">
    <source>
        <dbReference type="Proteomes" id="UP000765509"/>
    </source>
</evidence>
<comment type="caution">
    <text evidence="1">The sequence shown here is derived from an EMBL/GenBank/DDBJ whole genome shotgun (WGS) entry which is preliminary data.</text>
</comment>
<dbReference type="EMBL" id="AVOT02046252">
    <property type="protein sequence ID" value="MBW0541576.1"/>
    <property type="molecule type" value="Genomic_DNA"/>
</dbReference>
<accession>A0A9Q3FJX6</accession>
<name>A0A9Q3FJX6_9BASI</name>
<gene>
    <name evidence="1" type="ORF">O181_081291</name>
</gene>
<dbReference type="Proteomes" id="UP000765509">
    <property type="component" value="Unassembled WGS sequence"/>
</dbReference>
<sequence>MQKLKNEIIAHVEHIHRNYEPNSHIPRHSTPLTEEKCSVKESLPPALGENVISETDIPKLEKWKTLFGEFEYNHIELIRTIDILKEDLNILDEMIVVNCTPCLLELNRNGITR</sequence>
<keyword evidence="2" id="KW-1185">Reference proteome</keyword>
<proteinExistence type="predicted"/>
<protein>
    <submittedName>
        <fullName evidence="1">Uncharacterized protein</fullName>
    </submittedName>
</protein>
<evidence type="ECO:0000313" key="1">
    <source>
        <dbReference type="EMBL" id="MBW0541576.1"/>
    </source>
</evidence>
<reference evidence="1" key="1">
    <citation type="submission" date="2021-03" db="EMBL/GenBank/DDBJ databases">
        <title>Draft genome sequence of rust myrtle Austropuccinia psidii MF-1, a brazilian biotype.</title>
        <authorList>
            <person name="Quecine M.C."/>
            <person name="Pachon D.M.R."/>
            <person name="Bonatelli M.L."/>
            <person name="Correr F.H."/>
            <person name="Franceschini L.M."/>
            <person name="Leite T.F."/>
            <person name="Margarido G.R.A."/>
            <person name="Almeida C.A."/>
            <person name="Ferrarezi J.A."/>
            <person name="Labate C.A."/>
        </authorList>
    </citation>
    <scope>NUCLEOTIDE SEQUENCE</scope>
    <source>
        <strain evidence="1">MF-1</strain>
    </source>
</reference>